<evidence type="ECO:0000313" key="2">
    <source>
        <dbReference type="EMBL" id="PWK54104.1"/>
    </source>
</evidence>
<proteinExistence type="predicted"/>
<gene>
    <name evidence="2" type="ORF">C8D95_11292</name>
</gene>
<keyword evidence="1" id="KW-0812">Transmembrane</keyword>
<keyword evidence="1" id="KW-1133">Transmembrane helix</keyword>
<accession>A0A316FZH9</accession>
<dbReference type="EMBL" id="QGGV01000012">
    <property type="protein sequence ID" value="PWK54104.1"/>
    <property type="molecule type" value="Genomic_DNA"/>
</dbReference>
<evidence type="ECO:0000313" key="3">
    <source>
        <dbReference type="Proteomes" id="UP000245390"/>
    </source>
</evidence>
<feature type="transmembrane region" description="Helical" evidence="1">
    <location>
        <begin position="58"/>
        <end position="80"/>
    </location>
</feature>
<protein>
    <submittedName>
        <fullName evidence="2">Uncharacterized protein</fullName>
    </submittedName>
</protein>
<sequence>MANYLKVVRILGFLLLGYSIVTIALAVFGGMSEGIGFSESLRTVVLNDMFTLEGVAAYSFYTFVLGFAFIWTANIVGNLLNNASSKK</sequence>
<evidence type="ECO:0000256" key="1">
    <source>
        <dbReference type="SAM" id="Phobius"/>
    </source>
</evidence>
<reference evidence="2 3" key="1">
    <citation type="submission" date="2018-05" db="EMBL/GenBank/DDBJ databases">
        <title>Genomic Encyclopedia of Type Strains, Phase IV (KMG-IV): sequencing the most valuable type-strain genomes for metagenomic binning, comparative biology and taxonomic classification.</title>
        <authorList>
            <person name="Goeker M."/>
        </authorList>
    </citation>
    <scope>NUCLEOTIDE SEQUENCE [LARGE SCALE GENOMIC DNA]</scope>
    <source>
        <strain evidence="2 3">DSM 103371</strain>
    </source>
</reference>
<feature type="transmembrane region" description="Helical" evidence="1">
    <location>
        <begin position="7"/>
        <end position="31"/>
    </location>
</feature>
<name>A0A316FZH9_9RHOB</name>
<keyword evidence="1" id="KW-0472">Membrane</keyword>
<dbReference type="Proteomes" id="UP000245390">
    <property type="component" value="Unassembled WGS sequence"/>
</dbReference>
<organism evidence="2 3">
    <name type="scientific">Silicimonas algicola</name>
    <dbReference type="NCBI Taxonomy" id="1826607"/>
    <lineage>
        <taxon>Bacteria</taxon>
        <taxon>Pseudomonadati</taxon>
        <taxon>Pseudomonadota</taxon>
        <taxon>Alphaproteobacteria</taxon>
        <taxon>Rhodobacterales</taxon>
        <taxon>Paracoccaceae</taxon>
    </lineage>
</organism>
<comment type="caution">
    <text evidence="2">The sequence shown here is derived from an EMBL/GenBank/DDBJ whole genome shotgun (WGS) entry which is preliminary data.</text>
</comment>
<dbReference type="AlphaFoldDB" id="A0A316FZH9"/>
<keyword evidence="3" id="KW-1185">Reference proteome</keyword>
<dbReference type="RefSeq" id="WP_109760885.1">
    <property type="nucleotide sequence ID" value="NZ_CP034588.1"/>
</dbReference>
<dbReference type="KEGG" id="salo:EF888_18870"/>